<proteinExistence type="predicted"/>
<organism evidence="2 3">
    <name type="scientific">Glossina palpalis gambiensis</name>
    <dbReference type="NCBI Taxonomy" id="67801"/>
    <lineage>
        <taxon>Eukaryota</taxon>
        <taxon>Metazoa</taxon>
        <taxon>Ecdysozoa</taxon>
        <taxon>Arthropoda</taxon>
        <taxon>Hexapoda</taxon>
        <taxon>Insecta</taxon>
        <taxon>Pterygota</taxon>
        <taxon>Neoptera</taxon>
        <taxon>Endopterygota</taxon>
        <taxon>Diptera</taxon>
        <taxon>Brachycera</taxon>
        <taxon>Muscomorpha</taxon>
        <taxon>Hippoboscoidea</taxon>
        <taxon>Glossinidae</taxon>
        <taxon>Glossina</taxon>
    </lineage>
</organism>
<keyword evidence="3" id="KW-1185">Reference proteome</keyword>
<dbReference type="EMBL" id="JXJN01015942">
    <property type="status" value="NOT_ANNOTATED_CDS"/>
    <property type="molecule type" value="Genomic_DNA"/>
</dbReference>
<dbReference type="EMBL" id="JXJN01015941">
    <property type="status" value="NOT_ANNOTATED_CDS"/>
    <property type="molecule type" value="Genomic_DNA"/>
</dbReference>
<protein>
    <submittedName>
        <fullName evidence="2">Uncharacterized protein</fullName>
    </submittedName>
</protein>
<feature type="transmembrane region" description="Helical" evidence="1">
    <location>
        <begin position="20"/>
        <end position="40"/>
    </location>
</feature>
<reference evidence="3" key="1">
    <citation type="submission" date="2015-01" db="EMBL/GenBank/DDBJ databases">
        <authorList>
            <person name="Aksoy S."/>
            <person name="Warren W."/>
            <person name="Wilson R.K."/>
        </authorList>
    </citation>
    <scope>NUCLEOTIDE SEQUENCE [LARGE SCALE GENOMIC DNA]</scope>
    <source>
        <strain evidence="3">IAEA</strain>
    </source>
</reference>
<evidence type="ECO:0000256" key="1">
    <source>
        <dbReference type="SAM" id="Phobius"/>
    </source>
</evidence>
<evidence type="ECO:0000313" key="2">
    <source>
        <dbReference type="EnsemblMetazoa" id="GPPI033068-PA"/>
    </source>
</evidence>
<evidence type="ECO:0000313" key="3">
    <source>
        <dbReference type="Proteomes" id="UP000092460"/>
    </source>
</evidence>
<sequence>MQIKLLPLAEEKQLTHTSPFCLSMQWGFCVTSLFVDIALMNKKYIFAMESINKTFYGVFIVVAKYIASVRVISLYLGLRGIDKSAAQATTPLHWSGFLRSFDAAKAQLVRRGSAFSSLKQVICSNVDIISVIAASCAFESEISSSYNEKACVINS</sequence>
<dbReference type="Proteomes" id="UP000092460">
    <property type="component" value="Unassembled WGS sequence"/>
</dbReference>
<accession>A0A1B0BKG4</accession>
<keyword evidence="1" id="KW-0472">Membrane</keyword>
<dbReference type="AlphaFoldDB" id="A0A1B0BKG4"/>
<dbReference type="VEuPathDB" id="VectorBase:GPPI033068"/>
<keyword evidence="1" id="KW-1133">Transmembrane helix</keyword>
<keyword evidence="1" id="KW-0812">Transmembrane</keyword>
<dbReference type="EnsemblMetazoa" id="GPPI033068-RA">
    <property type="protein sequence ID" value="GPPI033068-PA"/>
    <property type="gene ID" value="GPPI033068"/>
</dbReference>
<name>A0A1B0BKG4_9MUSC</name>
<dbReference type="EMBL" id="JXJN01015940">
    <property type="status" value="NOT_ANNOTATED_CDS"/>
    <property type="molecule type" value="Genomic_DNA"/>
</dbReference>
<reference evidence="2" key="2">
    <citation type="submission" date="2020-05" db="UniProtKB">
        <authorList>
            <consortium name="EnsemblMetazoa"/>
        </authorList>
    </citation>
    <scope>IDENTIFICATION</scope>
    <source>
        <strain evidence="2">IAEA</strain>
    </source>
</reference>
<feature type="transmembrane region" description="Helical" evidence="1">
    <location>
        <begin position="55"/>
        <end position="78"/>
    </location>
</feature>